<sequence>MALDLSTLTTEQQLAAIYIGYYDRAADPVGEDFWEGAVANPNLSLADIATDFATQPETLIAYPFLSDPTAEEANAFITEVYLNLFNRAPDQAGLEFWSEALLAAIDGTGTLTVGEIILSIIEGAQDSEEGNDRATILNKIEVATTWTNAAEAADIDYTTDTAAQSSAQSIIEGVTDEQATVAAAKSTIDNFFEPAPVPGEEYLLTSATDVINGTSDDDEFNAYIQQNPFAGGVSNSLASADRLDGGAGNDRLYAEITNEFVGASSGVFNPGIDIQPRIKNIEELDFEARDYSSSFFGFGEVLTDGEDFSREEFDGPDVVIDAKNISGHNEIGSYFSDGDLTIENLTTLTKPVAEGGVARNTSDITITMDHTDNFNSDYDASDLTVLFDNDYLLSGQEAEGKVFYFLLDEDAELAGNPNRLNNIDVDGIRFTITNADGTETDVTIESSAANIAGTHQGFVNALQAPLQALIADGTLPAGTTLVLDPTITDFTFIDDGSQSDPIPAMVLTSGDGSQVTATGFSRIEEEIGEYDVYGRFESEFGIEDQPISIDIDLHKVGRGGDGGDLIIGGKAPSVQDGIAGGIEVFNINVLGAGNEDPNGGMTKPSSLGTIQSTLGALDVVNIATDPMFAQGETFASLEVREGFGGTLSLINADAFLGDLTLNGVVNADTITAQGGGDVTLGLNYNGSETDTAYSVTTGGGEDDINVSIDGDALDFANSSFSVSTGGGDDSVVVDMDVNEDGDDDEELNQAILDNVLIETGDGDDFVDLYGNGVANINTGAGDDSIFTDGNPGESGVKAVWAFNFDAVRVDDEGPLGNFDPDDLPGEQTSLAYLGGATVTVILSGAGVDGDLSAGGGVMTADLESDDALGANPFQDGYEASAQINDLINGNNFYGDQRDVNAAIMEAINDDPILSQLLTVSMGSNNTLVITSTTSGDFDASDLRIEIERPDRDSWTAVQTEARSVFSDSTIDVSSVSTADAAAGVDLETSDGADAWFDGLSATGDAENSTTATVGELETNLHTAGSASDDEVDTVINGGADDDLIVLSTDADGDTPDNFTVSSNNALLNGASNETIVMTGSDFGDDTVMNFTTAGDPVPTTFETAVFDIRDSVSVVYPVTPGGVTVAIITGIGAASPLEITLSETTVTSEIADEIVAGINAAVGSDFTASATGDVITLTGDDPSASAAGVGFSVQDRDDTGTLATFFEADLGARTNGTTVVDIFTLESGTDFLDFSDYLTSLESPSGSSASETLIDVTLDYGIDADAGTAAANEVIVVRYTNDTTDPDTFDSLSAADIAALYNNTSDYDNGAFVQGNFSAPNDADVVDGEAKAILMVENAGNLGEYKVFELSWNAATTSPTTDVSAVELGSLDFGDSLEGLDEVNLVGSDAYNDLLDNGFGAYAVVV</sequence>
<evidence type="ECO:0008006" key="3">
    <source>
        <dbReference type="Google" id="ProtNLM"/>
    </source>
</evidence>
<evidence type="ECO:0000313" key="2">
    <source>
        <dbReference type="Proteomes" id="UP000645462"/>
    </source>
</evidence>
<evidence type="ECO:0000313" key="1">
    <source>
        <dbReference type="EMBL" id="GGC18730.1"/>
    </source>
</evidence>
<dbReference type="RefSeq" id="WP_188483796.1">
    <property type="nucleotide sequence ID" value="NZ_BMFC01000015.1"/>
</dbReference>
<accession>A0ABQ1L2T0</accession>
<keyword evidence="2" id="KW-1185">Reference proteome</keyword>
<proteinExistence type="predicted"/>
<organism evidence="1 2">
    <name type="scientific">Marivita lacus</name>
    <dbReference type="NCBI Taxonomy" id="1323742"/>
    <lineage>
        <taxon>Bacteria</taxon>
        <taxon>Pseudomonadati</taxon>
        <taxon>Pseudomonadota</taxon>
        <taxon>Alphaproteobacteria</taxon>
        <taxon>Rhodobacterales</taxon>
        <taxon>Roseobacteraceae</taxon>
        <taxon>Marivita</taxon>
    </lineage>
</organism>
<comment type="caution">
    <text evidence="1">The sequence shown here is derived from an EMBL/GenBank/DDBJ whole genome shotgun (WGS) entry which is preliminary data.</text>
</comment>
<dbReference type="EMBL" id="BMFC01000015">
    <property type="protein sequence ID" value="GGC18730.1"/>
    <property type="molecule type" value="Genomic_DNA"/>
</dbReference>
<gene>
    <name evidence="1" type="ORF">GCM10011363_39200</name>
</gene>
<dbReference type="PRINTS" id="PR00313">
    <property type="entry name" value="CABNDNGRPT"/>
</dbReference>
<reference evidence="2" key="1">
    <citation type="journal article" date="2019" name="Int. J. Syst. Evol. Microbiol.">
        <title>The Global Catalogue of Microorganisms (GCM) 10K type strain sequencing project: providing services to taxonomists for standard genome sequencing and annotation.</title>
        <authorList>
            <consortium name="The Broad Institute Genomics Platform"/>
            <consortium name="The Broad Institute Genome Sequencing Center for Infectious Disease"/>
            <person name="Wu L."/>
            <person name="Ma J."/>
        </authorList>
    </citation>
    <scope>NUCLEOTIDE SEQUENCE [LARGE SCALE GENOMIC DNA]</scope>
    <source>
        <strain evidence="2">CGMCC 1.12478</strain>
    </source>
</reference>
<name>A0ABQ1L2T0_9RHOB</name>
<protein>
    <recommendedName>
        <fullName evidence="3">DUF4214 domain-containing protein</fullName>
    </recommendedName>
</protein>
<dbReference type="Proteomes" id="UP000645462">
    <property type="component" value="Unassembled WGS sequence"/>
</dbReference>